<evidence type="ECO:0000313" key="1">
    <source>
        <dbReference type="EMBL" id="KAK6933792.1"/>
    </source>
</evidence>
<sequence>MYYKTKQIKNSWLCRFSRRKIASMWMKPFQLLKGLPVPTKRHEGLPMPEAIRGLMRSSSAQSFLDEKHKFQTSTETVNKVKSFRLKSGFWIYNKDNGLKEEKSFRKDLK</sequence>
<keyword evidence="2" id="KW-1185">Reference proteome</keyword>
<comment type="caution">
    <text evidence="1">The sequence shown here is derived from an EMBL/GenBank/DDBJ whole genome shotgun (WGS) entry which is preliminary data.</text>
</comment>
<evidence type="ECO:0000313" key="2">
    <source>
        <dbReference type="Proteomes" id="UP001370490"/>
    </source>
</evidence>
<dbReference type="Proteomes" id="UP001370490">
    <property type="component" value="Unassembled WGS sequence"/>
</dbReference>
<proteinExistence type="predicted"/>
<gene>
    <name evidence="1" type="ORF">RJ641_036686</name>
</gene>
<dbReference type="Pfam" id="PF10950">
    <property type="entry name" value="Organ_specific"/>
    <property type="match status" value="1"/>
</dbReference>
<organism evidence="1 2">
    <name type="scientific">Dillenia turbinata</name>
    <dbReference type="NCBI Taxonomy" id="194707"/>
    <lineage>
        <taxon>Eukaryota</taxon>
        <taxon>Viridiplantae</taxon>
        <taxon>Streptophyta</taxon>
        <taxon>Embryophyta</taxon>
        <taxon>Tracheophyta</taxon>
        <taxon>Spermatophyta</taxon>
        <taxon>Magnoliopsida</taxon>
        <taxon>eudicotyledons</taxon>
        <taxon>Gunneridae</taxon>
        <taxon>Pentapetalae</taxon>
        <taxon>Dilleniales</taxon>
        <taxon>Dilleniaceae</taxon>
        <taxon>Dillenia</taxon>
    </lineage>
</organism>
<accession>A0AAN8VUR1</accession>
<reference evidence="1 2" key="1">
    <citation type="submission" date="2023-12" db="EMBL/GenBank/DDBJ databases">
        <title>A high-quality genome assembly for Dillenia turbinata (Dilleniales).</title>
        <authorList>
            <person name="Chanderbali A."/>
        </authorList>
    </citation>
    <scope>NUCLEOTIDE SEQUENCE [LARGE SCALE GENOMIC DNA]</scope>
    <source>
        <strain evidence="1">LSX21</strain>
        <tissue evidence="1">Leaf</tissue>
    </source>
</reference>
<dbReference type="EMBL" id="JBAMMX010000009">
    <property type="protein sequence ID" value="KAK6933792.1"/>
    <property type="molecule type" value="Genomic_DNA"/>
</dbReference>
<protein>
    <submittedName>
        <fullName evidence="1">Organ specific protein</fullName>
    </submittedName>
</protein>
<name>A0AAN8VUR1_9MAGN</name>
<dbReference type="InterPro" id="IPR024489">
    <property type="entry name" value="Organ_specific_prot"/>
</dbReference>
<dbReference type="AlphaFoldDB" id="A0AAN8VUR1"/>